<gene>
    <name evidence="8" type="ORF">BCR43DRAFT_484911</name>
</gene>
<dbReference type="GO" id="GO:0005654">
    <property type="term" value="C:nucleoplasm"/>
    <property type="evidence" value="ECO:0007669"/>
    <property type="project" value="TreeGrafter"/>
</dbReference>
<feature type="domain" description="Rnh202 triple barrel" evidence="7">
    <location>
        <begin position="17"/>
        <end position="77"/>
    </location>
</feature>
<feature type="domain" description="Ribonuclease H2 subunit B wHTH" evidence="6">
    <location>
        <begin position="80"/>
        <end position="176"/>
    </location>
</feature>
<dbReference type="InterPro" id="IPR019024">
    <property type="entry name" value="RNase_H2_suB_wHTH"/>
</dbReference>
<dbReference type="OMA" id="AQWVLIA"/>
<dbReference type="PANTHER" id="PTHR13383:SF11">
    <property type="entry name" value="RIBONUCLEASE H2 SUBUNIT B"/>
    <property type="match status" value="1"/>
</dbReference>
<dbReference type="GO" id="GO:0006401">
    <property type="term" value="P:RNA catabolic process"/>
    <property type="evidence" value="ECO:0007669"/>
    <property type="project" value="TreeGrafter"/>
</dbReference>
<dbReference type="FunCoup" id="A0A1X2HLM1">
    <property type="interactions" value="71"/>
</dbReference>
<dbReference type="InterPro" id="IPR041195">
    <property type="entry name" value="Rnh202_N"/>
</dbReference>
<dbReference type="Pfam" id="PF17745">
    <property type="entry name" value="Ydr279_N"/>
    <property type="match status" value="1"/>
</dbReference>
<comment type="function">
    <text evidence="4">Non catalytic subunit of RNase H2, an endonuclease that specifically degrades the RNA of RNA:DNA hybrids. Participates in DNA replication, possibly by mediating the removal of lagging-strand Okazaki fragment RNA primers during DNA replication. Mediates the excision of single ribonucleotides from DNA:RNA duplexes.</text>
</comment>
<dbReference type="GO" id="GO:0032299">
    <property type="term" value="C:ribonuclease H2 complex"/>
    <property type="evidence" value="ECO:0007669"/>
    <property type="project" value="InterPro"/>
</dbReference>
<dbReference type="Gene3D" id="2.20.25.530">
    <property type="match status" value="1"/>
</dbReference>
<dbReference type="Proteomes" id="UP000242180">
    <property type="component" value="Unassembled WGS sequence"/>
</dbReference>
<dbReference type="Pfam" id="PF09468">
    <property type="entry name" value="RNase_H2-Ydr279"/>
    <property type="match status" value="1"/>
</dbReference>
<accession>A0A1X2HLM1</accession>
<evidence type="ECO:0000256" key="4">
    <source>
        <dbReference type="ARBA" id="ARBA00024778"/>
    </source>
</evidence>
<comment type="subcellular location">
    <subcellularLocation>
        <location evidence="1">Nucleus</location>
    </subcellularLocation>
</comment>
<dbReference type="EMBL" id="MCGN01000002">
    <property type="protein sequence ID" value="ORZ00259.1"/>
    <property type="molecule type" value="Genomic_DNA"/>
</dbReference>
<dbReference type="Gene3D" id="1.10.20.120">
    <property type="match status" value="1"/>
</dbReference>
<name>A0A1X2HLM1_SYNRA</name>
<keyword evidence="3" id="KW-0539">Nucleus</keyword>
<dbReference type="AlphaFoldDB" id="A0A1X2HLM1"/>
<dbReference type="CDD" id="cd09270">
    <property type="entry name" value="RNase_H2-B"/>
    <property type="match status" value="1"/>
</dbReference>
<evidence type="ECO:0000259" key="7">
    <source>
        <dbReference type="Pfam" id="PF17745"/>
    </source>
</evidence>
<dbReference type="InParanoid" id="A0A1X2HLM1"/>
<comment type="caution">
    <text evidence="8">The sequence shown here is derived from an EMBL/GenBank/DDBJ whole genome shotgun (WGS) entry which is preliminary data.</text>
</comment>
<evidence type="ECO:0000256" key="2">
    <source>
        <dbReference type="ARBA" id="ARBA00019062"/>
    </source>
</evidence>
<dbReference type="PANTHER" id="PTHR13383">
    <property type="entry name" value="RIBONUCLEASE H2 SUBUNIT B"/>
    <property type="match status" value="1"/>
</dbReference>
<sequence length="286" mass="32774">MSKTFVAFTQAGNDLREVQKLNLPCPRTGDLTTCLYDDSSKRLYDLQTVKGPGRKCCWLINDAFIQDGTIHYITPMDPLYIALPILERGRNSSNESEGRFRMLDDLLSNENEQASDIGRLEKVDQFVAQLDHLCEKKEIAKDMYAYRLDDKKALAWLQKKVEHLVQRLPQIAPPSTFTDDPKDKEELDKCYKQEAIYLLAKYLSHSWFLKLLDSYGLEQIKDEADKSEISSYFDNDPQVYMRSNMSKENVEIPTKKAKTGPAVPRSLAKVNTKGMRTLASMWGGKK</sequence>
<keyword evidence="9" id="KW-1185">Reference proteome</keyword>
<evidence type="ECO:0000313" key="8">
    <source>
        <dbReference type="EMBL" id="ORZ00259.1"/>
    </source>
</evidence>
<evidence type="ECO:0000313" key="9">
    <source>
        <dbReference type="Proteomes" id="UP000242180"/>
    </source>
</evidence>
<evidence type="ECO:0000256" key="1">
    <source>
        <dbReference type="ARBA" id="ARBA00004123"/>
    </source>
</evidence>
<organism evidence="8 9">
    <name type="scientific">Syncephalastrum racemosum</name>
    <name type="common">Filamentous fungus</name>
    <dbReference type="NCBI Taxonomy" id="13706"/>
    <lineage>
        <taxon>Eukaryota</taxon>
        <taxon>Fungi</taxon>
        <taxon>Fungi incertae sedis</taxon>
        <taxon>Mucoromycota</taxon>
        <taxon>Mucoromycotina</taxon>
        <taxon>Mucoromycetes</taxon>
        <taxon>Mucorales</taxon>
        <taxon>Syncephalastraceae</taxon>
        <taxon>Syncephalastrum</taxon>
    </lineage>
</organism>
<dbReference type="STRING" id="13706.A0A1X2HLM1"/>
<reference evidence="8 9" key="1">
    <citation type="submission" date="2016-07" db="EMBL/GenBank/DDBJ databases">
        <title>Pervasive Adenine N6-methylation of Active Genes in Fungi.</title>
        <authorList>
            <consortium name="DOE Joint Genome Institute"/>
            <person name="Mondo S.J."/>
            <person name="Dannebaum R.O."/>
            <person name="Kuo R.C."/>
            <person name="Labutti K."/>
            <person name="Haridas S."/>
            <person name="Kuo A."/>
            <person name="Salamov A."/>
            <person name="Ahrendt S.R."/>
            <person name="Lipzen A."/>
            <person name="Sullivan W."/>
            <person name="Andreopoulos W.B."/>
            <person name="Clum A."/>
            <person name="Lindquist E."/>
            <person name="Daum C."/>
            <person name="Ramamoorthy G.K."/>
            <person name="Gryganskyi A."/>
            <person name="Culley D."/>
            <person name="Magnuson J.K."/>
            <person name="James T.Y."/>
            <person name="O'Malley M.A."/>
            <person name="Stajich J.E."/>
            <person name="Spatafora J.W."/>
            <person name="Visel A."/>
            <person name="Grigoriev I.V."/>
        </authorList>
    </citation>
    <scope>NUCLEOTIDE SEQUENCE [LARGE SCALE GENOMIC DNA]</scope>
    <source>
        <strain evidence="8 9">NRRL 2496</strain>
    </source>
</reference>
<proteinExistence type="predicted"/>
<protein>
    <recommendedName>
        <fullName evidence="2">Ribonuclease H2 subunit B</fullName>
    </recommendedName>
    <alternativeName>
        <fullName evidence="5">Ribonuclease HI subunit B</fullName>
    </alternativeName>
</protein>
<evidence type="ECO:0000256" key="3">
    <source>
        <dbReference type="ARBA" id="ARBA00023242"/>
    </source>
</evidence>
<dbReference type="InterPro" id="IPR040456">
    <property type="entry name" value="RNase_H2_suB"/>
</dbReference>
<evidence type="ECO:0000256" key="5">
    <source>
        <dbReference type="ARBA" id="ARBA00033464"/>
    </source>
</evidence>
<dbReference type="OrthoDB" id="29098at2759"/>
<evidence type="ECO:0000259" key="6">
    <source>
        <dbReference type="Pfam" id="PF09468"/>
    </source>
</evidence>